<keyword evidence="2" id="KW-1185">Reference proteome</keyword>
<evidence type="ECO:0000313" key="2">
    <source>
        <dbReference type="Proteomes" id="UP000288127"/>
    </source>
</evidence>
<comment type="caution">
    <text evidence="1">The sequence shown here is derived from an EMBL/GenBank/DDBJ whole genome shotgun (WGS) entry which is preliminary data.</text>
</comment>
<accession>A0A432YL10</accession>
<proteinExistence type="predicted"/>
<organism evidence="1 2">
    <name type="scientific">Pseudidiomarina marina</name>
    <dbReference type="NCBI Taxonomy" id="502366"/>
    <lineage>
        <taxon>Bacteria</taxon>
        <taxon>Pseudomonadati</taxon>
        <taxon>Pseudomonadota</taxon>
        <taxon>Gammaproteobacteria</taxon>
        <taxon>Alteromonadales</taxon>
        <taxon>Idiomarinaceae</taxon>
        <taxon>Pseudidiomarina</taxon>
    </lineage>
</organism>
<dbReference type="EMBL" id="PIPZ01000001">
    <property type="protein sequence ID" value="RUO61642.1"/>
    <property type="molecule type" value="Genomic_DNA"/>
</dbReference>
<protein>
    <submittedName>
        <fullName evidence="1">Uncharacterized protein</fullName>
    </submittedName>
</protein>
<dbReference type="AlphaFoldDB" id="A0A432YL10"/>
<gene>
    <name evidence="1" type="ORF">CWI76_05205</name>
</gene>
<reference evidence="2" key="1">
    <citation type="journal article" date="2018" name="Front. Microbiol.">
        <title>Genome-Based Analysis Reveals the Taxonomy and Diversity of the Family Idiomarinaceae.</title>
        <authorList>
            <person name="Liu Y."/>
            <person name="Lai Q."/>
            <person name="Shao Z."/>
        </authorList>
    </citation>
    <scope>NUCLEOTIDE SEQUENCE [LARGE SCALE GENOMIC DNA]</scope>
    <source>
        <strain evidence="2">PIM1</strain>
    </source>
</reference>
<dbReference type="Proteomes" id="UP000288127">
    <property type="component" value="Unassembled WGS sequence"/>
</dbReference>
<sequence>MCYERSTKINKEVYLIDNFRSKALEAFFCENIVEGLPFTEPTLSEILEILIDLNSDKFHIEDFTKLWTVYQYHGVNNVVLTVNGVESCGAITFEYRGNIVIHVDYFSEG</sequence>
<evidence type="ECO:0000313" key="1">
    <source>
        <dbReference type="EMBL" id="RUO61642.1"/>
    </source>
</evidence>
<name>A0A432YL10_9GAMM</name>